<keyword evidence="3 8" id="KW-0813">Transport</keyword>
<dbReference type="Pfam" id="PF00083">
    <property type="entry name" value="Sugar_tr"/>
    <property type="match status" value="3"/>
</dbReference>
<proteinExistence type="inferred from homology"/>
<keyword evidence="5" id="KW-1133">Transmembrane helix</keyword>
<gene>
    <name evidence="8" type="ORF">ZEAMMB73_Zm00001d009605</name>
</gene>
<accession>A0A1D6FKM9</accession>
<evidence type="ECO:0000256" key="2">
    <source>
        <dbReference type="ARBA" id="ARBA00010992"/>
    </source>
</evidence>
<dbReference type="EMBL" id="CM000784">
    <property type="protein sequence ID" value="AQK92271.1"/>
    <property type="molecule type" value="Genomic_DNA"/>
</dbReference>
<dbReference type="PROSITE" id="PS50850">
    <property type="entry name" value="MFS"/>
    <property type="match status" value="1"/>
</dbReference>
<evidence type="ECO:0000256" key="5">
    <source>
        <dbReference type="ARBA" id="ARBA00022989"/>
    </source>
</evidence>
<keyword evidence="3 8" id="KW-0762">Sugar transport</keyword>
<dbReference type="InterPro" id="IPR036259">
    <property type="entry name" value="MFS_trans_sf"/>
</dbReference>
<dbReference type="InterPro" id="IPR003663">
    <property type="entry name" value="Sugar/inositol_transpt"/>
</dbReference>
<dbReference type="InterPro" id="IPR050549">
    <property type="entry name" value="MFS_Trehalose_Transporter"/>
</dbReference>
<name>A0A1D6FKM9_MAIZE</name>
<evidence type="ECO:0000259" key="7">
    <source>
        <dbReference type="PROSITE" id="PS50850"/>
    </source>
</evidence>
<feature type="domain" description="Major facilitator superfamily (MFS) profile" evidence="7">
    <location>
        <begin position="63"/>
        <end position="486"/>
    </location>
</feature>
<protein>
    <submittedName>
        <fullName evidence="8">Sugar transporter ERD6-like 6</fullName>
    </submittedName>
</protein>
<keyword evidence="4" id="KW-0812">Transmembrane</keyword>
<dbReference type="InterPro" id="IPR005828">
    <property type="entry name" value="MFS_sugar_transport-like"/>
</dbReference>
<sequence length="498" mass="53241">MASDGDHGGALQKPLLPKAARGGGWFRKGTSTAHPSGLSAAAAGTSSKAAALRPTHHVPALLCTLVVALGPIQFGFTTGYSSPAQDGVTRDLNLSISEFSAFGSLSNVGAMVGAIASGQMAKYVGRRGSLMIAAVPNIMGWLAISLARVRHFVSVHGEAAGRIRCRCHFLCGTLPCLLLIPGLFFIPESPRWLARMNMMDECETSLQVLRGIDADTTAEVNDIKACTCFHSSKIVVVTSTNKSGTIRFLELNQKKYRTPIILATGLLVLQQLSGMNGIIFYSGSIFKAAGKLCSCLLACNFHLLVGHHIFSKGLLFHTNLTRAGSRTVTWTHVYLELLGQVLASVVTTKILDRAGRRILLIISSSGMTLSLLTVAVVFYIKGNISHDSDLGNTLSMVSLIGVLACVTAYSFGMGAIPWIIMAEILPVSINSVAGSFATLANWLTSFGITMTANLLLSWSAAGTFALYMMVSAFTVVFVILWVPETKGKTLEEIQWFFQ</sequence>
<dbReference type="GO" id="GO:0022857">
    <property type="term" value="F:transmembrane transporter activity"/>
    <property type="evidence" value="ECO:0007669"/>
    <property type="project" value="InterPro"/>
</dbReference>
<dbReference type="PANTHER" id="PTHR48021:SF60">
    <property type="entry name" value="MAJOR FACILITATOR SUPERFAMILY (MFS) PROFILE DOMAIN-CONTAINING PROTEIN"/>
    <property type="match status" value="1"/>
</dbReference>
<dbReference type="FunFam" id="1.20.1250.20:FF:001678">
    <property type="entry name" value="Sugar transporter ERD6-like 6"/>
    <property type="match status" value="1"/>
</dbReference>
<dbReference type="SUPFAM" id="SSF103473">
    <property type="entry name" value="MFS general substrate transporter"/>
    <property type="match status" value="1"/>
</dbReference>
<evidence type="ECO:0000256" key="1">
    <source>
        <dbReference type="ARBA" id="ARBA00004141"/>
    </source>
</evidence>
<dbReference type="InterPro" id="IPR020846">
    <property type="entry name" value="MFS_dom"/>
</dbReference>
<dbReference type="GO" id="GO:0016020">
    <property type="term" value="C:membrane"/>
    <property type="evidence" value="ECO:0007669"/>
    <property type="project" value="UniProtKB-SubCell"/>
</dbReference>
<comment type="subcellular location">
    <subcellularLocation>
        <location evidence="1">Membrane</location>
        <topology evidence="1">Multi-pass membrane protein</topology>
    </subcellularLocation>
</comment>
<evidence type="ECO:0000313" key="8">
    <source>
        <dbReference type="EMBL" id="AQK92271.1"/>
    </source>
</evidence>
<comment type="similarity">
    <text evidence="2">Belongs to the major facilitator superfamily. Sugar transporter (TC 2.A.1.1) family.</text>
</comment>
<evidence type="ECO:0000256" key="4">
    <source>
        <dbReference type="ARBA" id="ARBA00022692"/>
    </source>
</evidence>
<dbReference type="PRINTS" id="PR00171">
    <property type="entry name" value="SUGRTRNSPORT"/>
</dbReference>
<dbReference type="PANTHER" id="PTHR48021">
    <property type="match status" value="1"/>
</dbReference>
<dbReference type="ExpressionAtlas" id="A0A1D6FKM9">
    <property type="expression patterns" value="baseline and differential"/>
</dbReference>
<dbReference type="AlphaFoldDB" id="A0A1D6FKM9"/>
<keyword evidence="6" id="KW-0472">Membrane</keyword>
<evidence type="ECO:0000256" key="3">
    <source>
        <dbReference type="ARBA" id="ARBA00022597"/>
    </source>
</evidence>
<evidence type="ECO:0000256" key="6">
    <source>
        <dbReference type="ARBA" id="ARBA00023136"/>
    </source>
</evidence>
<reference evidence="8" key="1">
    <citation type="submission" date="2015-12" db="EMBL/GenBank/DDBJ databases">
        <title>Update maize B73 reference genome by single molecule sequencing technologies.</title>
        <authorList>
            <consortium name="Maize Genome Sequencing Project"/>
            <person name="Ware D."/>
        </authorList>
    </citation>
    <scope>NUCLEOTIDE SEQUENCE</scope>
    <source>
        <tissue evidence="8">Seedling</tissue>
    </source>
</reference>
<dbReference type="Gene3D" id="1.20.1250.20">
    <property type="entry name" value="MFS general substrate transporter like domains"/>
    <property type="match status" value="2"/>
</dbReference>
<organism evidence="8">
    <name type="scientific">Zea mays</name>
    <name type="common">Maize</name>
    <dbReference type="NCBI Taxonomy" id="4577"/>
    <lineage>
        <taxon>Eukaryota</taxon>
        <taxon>Viridiplantae</taxon>
        <taxon>Streptophyta</taxon>
        <taxon>Embryophyta</taxon>
        <taxon>Tracheophyta</taxon>
        <taxon>Spermatophyta</taxon>
        <taxon>Magnoliopsida</taxon>
        <taxon>Liliopsida</taxon>
        <taxon>Poales</taxon>
        <taxon>Poaceae</taxon>
        <taxon>PACMAD clade</taxon>
        <taxon>Panicoideae</taxon>
        <taxon>Andropogonodae</taxon>
        <taxon>Andropogoneae</taxon>
        <taxon>Tripsacinae</taxon>
        <taxon>Zea</taxon>
    </lineage>
</organism>